<proteinExistence type="predicted"/>
<dbReference type="InterPro" id="IPR036162">
    <property type="entry name" value="Resolvase-like_N_sf"/>
</dbReference>
<accession>A0AAJ2PUW4</accession>
<dbReference type="PANTHER" id="PTHR30461:SF2">
    <property type="entry name" value="SERINE RECOMBINASE PINE-RELATED"/>
    <property type="match status" value="1"/>
</dbReference>
<dbReference type="CDD" id="cd00338">
    <property type="entry name" value="Ser_Recombinase"/>
    <property type="match status" value="1"/>
</dbReference>
<organism evidence="6 7">
    <name type="scientific">Streptomyces europaeiscabiei</name>
    <dbReference type="NCBI Taxonomy" id="146819"/>
    <lineage>
        <taxon>Bacteria</taxon>
        <taxon>Bacillati</taxon>
        <taxon>Actinomycetota</taxon>
        <taxon>Actinomycetes</taxon>
        <taxon>Kitasatosporales</taxon>
        <taxon>Streptomycetaceae</taxon>
        <taxon>Streptomyces</taxon>
    </lineage>
</organism>
<feature type="coiled-coil region" evidence="3">
    <location>
        <begin position="451"/>
        <end position="478"/>
    </location>
</feature>
<gene>
    <name evidence="6" type="ORF">PV367_29805</name>
</gene>
<keyword evidence="1" id="KW-0238">DNA-binding</keyword>
<dbReference type="EMBL" id="JARAWN010000240">
    <property type="protein sequence ID" value="MDX3133885.1"/>
    <property type="molecule type" value="Genomic_DNA"/>
</dbReference>
<dbReference type="InterPro" id="IPR006119">
    <property type="entry name" value="Resolv_N"/>
</dbReference>
<dbReference type="GO" id="GO:0000150">
    <property type="term" value="F:DNA strand exchange activity"/>
    <property type="evidence" value="ECO:0007669"/>
    <property type="project" value="InterPro"/>
</dbReference>
<evidence type="ECO:0000259" key="5">
    <source>
        <dbReference type="PROSITE" id="PS51737"/>
    </source>
</evidence>
<dbReference type="AlphaFoldDB" id="A0AAJ2PUW4"/>
<dbReference type="GO" id="GO:0003677">
    <property type="term" value="F:DNA binding"/>
    <property type="evidence" value="ECO:0007669"/>
    <property type="project" value="UniProtKB-KW"/>
</dbReference>
<feature type="domain" description="Resolvase/invertase-type recombinase catalytic" evidence="4">
    <location>
        <begin position="35"/>
        <end position="182"/>
    </location>
</feature>
<evidence type="ECO:0000313" key="7">
    <source>
        <dbReference type="Proteomes" id="UP001273589"/>
    </source>
</evidence>
<dbReference type="PROSITE" id="PS51737">
    <property type="entry name" value="RECOMBINASE_DNA_BIND"/>
    <property type="match status" value="1"/>
</dbReference>
<evidence type="ECO:0000256" key="3">
    <source>
        <dbReference type="SAM" id="Coils"/>
    </source>
</evidence>
<dbReference type="Pfam" id="PF07508">
    <property type="entry name" value="Recombinase"/>
    <property type="match status" value="1"/>
</dbReference>
<name>A0AAJ2PUW4_9ACTN</name>
<dbReference type="SUPFAM" id="SSF53041">
    <property type="entry name" value="Resolvase-like"/>
    <property type="match status" value="1"/>
</dbReference>
<dbReference type="Proteomes" id="UP001273589">
    <property type="component" value="Unassembled WGS sequence"/>
</dbReference>
<dbReference type="SMART" id="SM00857">
    <property type="entry name" value="Resolvase"/>
    <property type="match status" value="1"/>
</dbReference>
<evidence type="ECO:0000259" key="4">
    <source>
        <dbReference type="PROSITE" id="PS51736"/>
    </source>
</evidence>
<dbReference type="InterPro" id="IPR011109">
    <property type="entry name" value="DNA_bind_recombinase_dom"/>
</dbReference>
<reference evidence="6" key="1">
    <citation type="journal article" date="2023" name="Microb. Genom.">
        <title>Mesoterricola silvestris gen. nov., sp. nov., Mesoterricola sediminis sp. nov., Geothrix oryzae sp. nov., Geothrix edaphica sp. nov., Geothrix rubra sp. nov., and Geothrix limicola sp. nov., six novel members of Acidobacteriota isolated from soils.</title>
        <authorList>
            <person name="Weisberg A.J."/>
            <person name="Pearce E."/>
            <person name="Kramer C.G."/>
            <person name="Chang J.H."/>
            <person name="Clarke C.R."/>
        </authorList>
    </citation>
    <scope>NUCLEOTIDE SEQUENCE</scope>
    <source>
        <strain evidence="6">ND06-05F</strain>
    </source>
</reference>
<dbReference type="Pfam" id="PF00239">
    <property type="entry name" value="Resolvase"/>
    <property type="match status" value="1"/>
</dbReference>
<comment type="caution">
    <text evidence="6">The sequence shown here is derived from an EMBL/GenBank/DDBJ whole genome shotgun (WGS) entry which is preliminary data.</text>
</comment>
<dbReference type="InterPro" id="IPR038109">
    <property type="entry name" value="DNA_bind_recomb_sf"/>
</dbReference>
<dbReference type="PROSITE" id="PS51736">
    <property type="entry name" value="RECOMBINASES_3"/>
    <property type="match status" value="1"/>
</dbReference>
<sequence length="560" mass="61425">MERDDLPTLRALGFADDDLRQLGLWEPATGDAVDLAEAYIRRSKKRDNVATLRAHVRDVCRTAANDGKAIRRVWFEQISASKAHVRREEFEKATAAVLEGHSKTLYVWKLDRLSRRGMGAVGLLLDEFDKRGARMGSVTEGLDSSQRGARMVIAFLSERAREEAADIALRTKAGGDANKAEGRWPGGVVPFGLRCPNGSGKLEHDPVEYPTARRIADALLAGDTPAMIAEALNSEGIKTRKGKQWRAQTIIHLAQSASWAGLIPDRERAKDGFGNPLDKWHRGGNPLMGTDGHPVQAGVGVVTFAEREKILAKFAARSRPGTTIGDRSRGKRKAATILTGILRCPFCKGAMGNGGRNYRCLARINQGPSVCKGIATLRERADEAAAVLWINHILGLSLESPTIWGIARRWLSYQDPEKEARKRAVTAALDNAVTRELKLQKEFFIGGGMVESTYEALRAELSSQIESLKAELAELSKEADLTPLIEPETLVDLWEAAGIDERRALLEAALKGITLLPPKYQGDKTPILDRLDPDWRDASVNPAVEAAWDAWEARRTQAAG</sequence>
<keyword evidence="2" id="KW-0233">DNA recombination</keyword>
<evidence type="ECO:0000256" key="2">
    <source>
        <dbReference type="ARBA" id="ARBA00023172"/>
    </source>
</evidence>
<evidence type="ECO:0000313" key="6">
    <source>
        <dbReference type="EMBL" id="MDX3133885.1"/>
    </source>
</evidence>
<feature type="domain" description="Recombinase" evidence="5">
    <location>
        <begin position="190"/>
        <end position="320"/>
    </location>
</feature>
<dbReference type="PANTHER" id="PTHR30461">
    <property type="entry name" value="DNA-INVERTASE FROM LAMBDOID PROPHAGE"/>
    <property type="match status" value="1"/>
</dbReference>
<dbReference type="Gene3D" id="3.90.1750.20">
    <property type="entry name" value="Putative Large Serine Recombinase, Chain B, Domain 2"/>
    <property type="match status" value="1"/>
</dbReference>
<dbReference type="Gene3D" id="3.40.50.1390">
    <property type="entry name" value="Resolvase, N-terminal catalytic domain"/>
    <property type="match status" value="1"/>
</dbReference>
<keyword evidence="3" id="KW-0175">Coiled coil</keyword>
<protein>
    <submittedName>
        <fullName evidence="6">Recombinase family protein</fullName>
    </submittedName>
</protein>
<dbReference type="InterPro" id="IPR050639">
    <property type="entry name" value="SSR_resolvase"/>
</dbReference>
<evidence type="ECO:0000256" key="1">
    <source>
        <dbReference type="ARBA" id="ARBA00023125"/>
    </source>
</evidence>
<dbReference type="RefSeq" id="WP_319695741.1">
    <property type="nucleotide sequence ID" value="NZ_JARAWN010000240.1"/>
</dbReference>